<protein>
    <submittedName>
        <fullName evidence="2">Uncharacterized protein</fullName>
    </submittedName>
</protein>
<proteinExistence type="predicted"/>
<keyword evidence="3" id="KW-1185">Reference proteome</keyword>
<dbReference type="VEuPathDB" id="VectorBase:GAUT028254"/>
<dbReference type="Proteomes" id="UP000078200">
    <property type="component" value="Unassembled WGS sequence"/>
</dbReference>
<reference evidence="2" key="1">
    <citation type="submission" date="2020-05" db="UniProtKB">
        <authorList>
            <consortium name="EnsemblMetazoa"/>
        </authorList>
    </citation>
    <scope>IDENTIFICATION</scope>
    <source>
        <strain evidence="2">TTRI</strain>
    </source>
</reference>
<evidence type="ECO:0000313" key="3">
    <source>
        <dbReference type="Proteomes" id="UP000078200"/>
    </source>
</evidence>
<name>A0A1A9V7D0_GLOAU</name>
<feature type="region of interest" description="Disordered" evidence="1">
    <location>
        <begin position="1"/>
        <end position="32"/>
    </location>
</feature>
<sequence>MNENTEASCGHRNGGDAGLSSSTRTMNPIDQPLLLTNTSKLSNLTEKNVVDRRRAIVTKLLTETEIMAIRNEVAETIRVGQSAIITTMVDTSNRLVNERQQAGNNAGIENK</sequence>
<evidence type="ECO:0000256" key="1">
    <source>
        <dbReference type="SAM" id="MobiDB-lite"/>
    </source>
</evidence>
<organism evidence="2 3">
    <name type="scientific">Glossina austeni</name>
    <name type="common">Savannah tsetse fly</name>
    <dbReference type="NCBI Taxonomy" id="7395"/>
    <lineage>
        <taxon>Eukaryota</taxon>
        <taxon>Metazoa</taxon>
        <taxon>Ecdysozoa</taxon>
        <taxon>Arthropoda</taxon>
        <taxon>Hexapoda</taxon>
        <taxon>Insecta</taxon>
        <taxon>Pterygota</taxon>
        <taxon>Neoptera</taxon>
        <taxon>Endopterygota</taxon>
        <taxon>Diptera</taxon>
        <taxon>Brachycera</taxon>
        <taxon>Muscomorpha</taxon>
        <taxon>Hippoboscoidea</taxon>
        <taxon>Glossinidae</taxon>
        <taxon>Glossina</taxon>
    </lineage>
</organism>
<accession>A0A1A9V7D0</accession>
<feature type="compositionally biased region" description="Polar residues" evidence="1">
    <location>
        <begin position="19"/>
        <end position="28"/>
    </location>
</feature>
<dbReference type="EnsemblMetazoa" id="GAUT028254-RA">
    <property type="protein sequence ID" value="GAUT028254-PA"/>
    <property type="gene ID" value="GAUT028254"/>
</dbReference>
<evidence type="ECO:0000313" key="2">
    <source>
        <dbReference type="EnsemblMetazoa" id="GAUT028254-PA"/>
    </source>
</evidence>
<dbReference type="AlphaFoldDB" id="A0A1A9V7D0"/>